<keyword evidence="4" id="KW-1185">Reference proteome</keyword>
<name>A0A9X1S8V7_9MICC</name>
<dbReference type="AlphaFoldDB" id="A0A9X1S8V7"/>
<gene>
    <name evidence="2" type="ORF">LJ755_02490</name>
    <name evidence="3" type="ORF">MUK71_08195</name>
</gene>
<proteinExistence type="predicted"/>
<reference evidence="2" key="1">
    <citation type="submission" date="2021-10" db="EMBL/GenBank/DDBJ databases">
        <title>Novel species in genus Arthrobacter.</title>
        <authorList>
            <person name="Liu Y."/>
        </authorList>
    </citation>
    <scope>NUCLEOTIDE SEQUENCE</scope>
    <source>
        <strain evidence="2">Zg-Y462</strain>
        <strain evidence="4">zg-Y462</strain>
    </source>
</reference>
<dbReference type="EMBL" id="CP094984">
    <property type="protein sequence ID" value="UON90636.1"/>
    <property type="molecule type" value="Genomic_DNA"/>
</dbReference>
<evidence type="ECO:0000313" key="4">
    <source>
        <dbReference type="Proteomes" id="UP000829758"/>
    </source>
</evidence>
<protein>
    <submittedName>
        <fullName evidence="2">Uncharacterized protein</fullName>
    </submittedName>
</protein>
<accession>A0A9X1S8V7</accession>
<feature type="region of interest" description="Disordered" evidence="1">
    <location>
        <begin position="259"/>
        <end position="278"/>
    </location>
</feature>
<feature type="compositionally biased region" description="Basic and acidic residues" evidence="1">
    <location>
        <begin position="263"/>
        <end position="278"/>
    </location>
</feature>
<evidence type="ECO:0000313" key="3">
    <source>
        <dbReference type="EMBL" id="UON90636.1"/>
    </source>
</evidence>
<evidence type="ECO:0000313" key="5">
    <source>
        <dbReference type="Proteomes" id="UP001155145"/>
    </source>
</evidence>
<evidence type="ECO:0000256" key="1">
    <source>
        <dbReference type="SAM" id="MobiDB-lite"/>
    </source>
</evidence>
<dbReference type="RefSeq" id="WP_227927855.1">
    <property type="nucleotide sequence ID" value="NZ_CP094984.1"/>
</dbReference>
<organism evidence="2 5">
    <name type="scientific">Arthrobacter zhangbolii</name>
    <dbReference type="NCBI Taxonomy" id="2886936"/>
    <lineage>
        <taxon>Bacteria</taxon>
        <taxon>Bacillati</taxon>
        <taxon>Actinomycetota</taxon>
        <taxon>Actinomycetes</taxon>
        <taxon>Micrococcales</taxon>
        <taxon>Micrococcaceae</taxon>
        <taxon>Arthrobacter</taxon>
    </lineage>
</organism>
<sequence length="278" mass="30332">MTTPLEGPLADSESGLWIPGSLARPGTVTGTVPAGFEAYARIFHPVHARLMEWDRDYPVPVQSRTMQWRDLAETRGTLAHPLMQWNSILAGYRNPVWNEPGWQYEDPLVGALAAGCLAEVVRILSSHTDSPSACIAGLWEGWGWVSGAAVNVTVDSEGHTYEEPLPPPFHQDTVAGAARLELPGRKYLLFNADLAVFTEPGWHEASGWDVLQSPNLLWPEDRAWFLASEIDMDSTIVGGSAALIGQLVHSGSVEALPVPADGDITHQGDVLNERPDWQ</sequence>
<dbReference type="Proteomes" id="UP001155145">
    <property type="component" value="Unassembled WGS sequence"/>
</dbReference>
<evidence type="ECO:0000313" key="2">
    <source>
        <dbReference type="EMBL" id="MCC3271602.1"/>
    </source>
</evidence>
<dbReference type="Proteomes" id="UP000829758">
    <property type="component" value="Chromosome"/>
</dbReference>
<dbReference type="EMBL" id="JAJFZT010000001">
    <property type="protein sequence ID" value="MCC3271602.1"/>
    <property type="molecule type" value="Genomic_DNA"/>
</dbReference>